<organism evidence="3 4">
    <name type="scientific">Sphingobium chungbukense</name>
    <dbReference type="NCBI Taxonomy" id="56193"/>
    <lineage>
        <taxon>Bacteria</taxon>
        <taxon>Pseudomonadati</taxon>
        <taxon>Pseudomonadota</taxon>
        <taxon>Alphaproteobacteria</taxon>
        <taxon>Sphingomonadales</taxon>
        <taxon>Sphingomonadaceae</taxon>
        <taxon>Sphingobium</taxon>
    </lineage>
</organism>
<protein>
    <submittedName>
        <fullName evidence="3">Uncharacterized protein</fullName>
    </submittedName>
</protein>
<feature type="compositionally biased region" description="Basic and acidic residues" evidence="1">
    <location>
        <begin position="110"/>
        <end position="139"/>
    </location>
</feature>
<feature type="chain" id="PRO_5005650740" evidence="2">
    <location>
        <begin position="26"/>
        <end position="179"/>
    </location>
</feature>
<evidence type="ECO:0000313" key="4">
    <source>
        <dbReference type="Proteomes" id="UP000033874"/>
    </source>
</evidence>
<dbReference type="AlphaFoldDB" id="A0A0M3AXG3"/>
<evidence type="ECO:0000313" key="3">
    <source>
        <dbReference type="EMBL" id="KKW93279.1"/>
    </source>
</evidence>
<dbReference type="RefSeq" id="WP_046761726.1">
    <property type="nucleotide sequence ID" value="NZ_LBIC01000001.1"/>
</dbReference>
<accession>A0A0M3AXG3</accession>
<dbReference type="EMBL" id="LBIC01000001">
    <property type="protein sequence ID" value="KKW93279.1"/>
    <property type="molecule type" value="Genomic_DNA"/>
</dbReference>
<dbReference type="STRING" id="56193.YP76_00805"/>
<dbReference type="PATRIC" id="fig|56193.3.peg.164"/>
<feature type="compositionally biased region" description="Basic and acidic residues" evidence="1">
    <location>
        <begin position="52"/>
        <end position="63"/>
    </location>
</feature>
<proteinExistence type="predicted"/>
<gene>
    <name evidence="3" type="ORF">YP76_00805</name>
</gene>
<evidence type="ECO:0000256" key="2">
    <source>
        <dbReference type="SAM" id="SignalP"/>
    </source>
</evidence>
<evidence type="ECO:0000256" key="1">
    <source>
        <dbReference type="SAM" id="MobiDB-lite"/>
    </source>
</evidence>
<feature type="signal peptide" evidence="2">
    <location>
        <begin position="1"/>
        <end position="25"/>
    </location>
</feature>
<name>A0A0M3AXG3_9SPHN</name>
<comment type="caution">
    <text evidence="3">The sequence shown here is derived from an EMBL/GenBank/DDBJ whole genome shotgun (WGS) entry which is preliminary data.</text>
</comment>
<keyword evidence="4" id="KW-1185">Reference proteome</keyword>
<reference evidence="3 4" key="1">
    <citation type="submission" date="2015-04" db="EMBL/GenBank/DDBJ databases">
        <title>Genome sequence of aromatic hydrocarbons-degrading Sphingobium chungbukense DJ77.</title>
        <authorList>
            <person name="Kim Y.-C."/>
            <person name="Chae J.-C."/>
        </authorList>
    </citation>
    <scope>NUCLEOTIDE SEQUENCE [LARGE SCALE GENOMIC DNA]</scope>
    <source>
        <strain evidence="3 4">DJ77</strain>
    </source>
</reference>
<dbReference type="Proteomes" id="UP000033874">
    <property type="component" value="Unassembled WGS sequence"/>
</dbReference>
<keyword evidence="2" id="KW-0732">Signal</keyword>
<sequence length="179" mass="19540">MNKARWMTGSLLALALLTGATSAQALQPRQGYPQQEQDDLAQPPADEAQAEPDDHAPPPRADDDFSDVVGADRQSAESAPRNDGYGRRDHANGAPSAESEEAITNCALAARDEAERDGGYAEVRQVQEPRETRNGYDVEGDVEVRSGWRAQDGQDRHFTCSVQNGRIADVYFRGDRAAR</sequence>
<feature type="region of interest" description="Disordered" evidence="1">
    <location>
        <begin position="24"/>
        <end position="139"/>
    </location>
</feature>